<keyword evidence="1" id="KW-0472">Membrane</keyword>
<comment type="caution">
    <text evidence="2">The sequence shown here is derived from an EMBL/GenBank/DDBJ whole genome shotgun (WGS) entry which is preliminary data.</text>
</comment>
<feature type="transmembrane region" description="Helical" evidence="1">
    <location>
        <begin position="6"/>
        <end position="34"/>
    </location>
</feature>
<protein>
    <submittedName>
        <fullName evidence="2">Uncharacterized protein</fullName>
    </submittedName>
</protein>
<dbReference type="PROSITE" id="PS51257">
    <property type="entry name" value="PROKAR_LIPOPROTEIN"/>
    <property type="match status" value="1"/>
</dbReference>
<dbReference type="EMBL" id="JAHRHJ020000008">
    <property type="protein sequence ID" value="KAH9306677.1"/>
    <property type="molecule type" value="Genomic_DNA"/>
</dbReference>
<keyword evidence="3" id="KW-1185">Reference proteome</keyword>
<dbReference type="OMA" id="CWAIPTM"/>
<reference evidence="2 3" key="1">
    <citation type="journal article" date="2021" name="Nat. Plants">
        <title>The Taxus genome provides insights into paclitaxel biosynthesis.</title>
        <authorList>
            <person name="Xiong X."/>
            <person name="Gou J."/>
            <person name="Liao Q."/>
            <person name="Li Y."/>
            <person name="Zhou Q."/>
            <person name="Bi G."/>
            <person name="Li C."/>
            <person name="Du R."/>
            <person name="Wang X."/>
            <person name="Sun T."/>
            <person name="Guo L."/>
            <person name="Liang H."/>
            <person name="Lu P."/>
            <person name="Wu Y."/>
            <person name="Zhang Z."/>
            <person name="Ro D.K."/>
            <person name="Shang Y."/>
            <person name="Huang S."/>
            <person name="Yan J."/>
        </authorList>
    </citation>
    <scope>NUCLEOTIDE SEQUENCE [LARGE SCALE GENOMIC DNA]</scope>
    <source>
        <strain evidence="2">Ta-2019</strain>
    </source>
</reference>
<feature type="non-terminal residue" evidence="2">
    <location>
        <position position="107"/>
    </location>
</feature>
<gene>
    <name evidence="2" type="ORF">KI387_011081</name>
</gene>
<keyword evidence="1" id="KW-1133">Transmembrane helix</keyword>
<dbReference type="AlphaFoldDB" id="A0AA38FLS5"/>
<proteinExistence type="predicted"/>
<accession>A0AA38FLS5</accession>
<evidence type="ECO:0000313" key="3">
    <source>
        <dbReference type="Proteomes" id="UP000824469"/>
    </source>
</evidence>
<evidence type="ECO:0000313" key="2">
    <source>
        <dbReference type="EMBL" id="KAH9306677.1"/>
    </source>
</evidence>
<keyword evidence="1" id="KW-0812">Transmembrane</keyword>
<evidence type="ECO:0000256" key="1">
    <source>
        <dbReference type="SAM" id="Phobius"/>
    </source>
</evidence>
<name>A0AA38FLS5_TAXCH</name>
<dbReference type="Proteomes" id="UP000824469">
    <property type="component" value="Unassembled WGS sequence"/>
</dbReference>
<sequence length="107" mass="11515">MTDRHLMLLNGIACVVAVSASCLFFAAIPALMAFKRAAESMEKLLDVTREELPGTMAAVRLSGMEISDLTMELSDFSQEVTAGVRSSTRAVRAAEDGLRRMTSMASV</sequence>
<organism evidence="2 3">
    <name type="scientific">Taxus chinensis</name>
    <name type="common">Chinese yew</name>
    <name type="synonym">Taxus wallichiana var. chinensis</name>
    <dbReference type="NCBI Taxonomy" id="29808"/>
    <lineage>
        <taxon>Eukaryota</taxon>
        <taxon>Viridiplantae</taxon>
        <taxon>Streptophyta</taxon>
        <taxon>Embryophyta</taxon>
        <taxon>Tracheophyta</taxon>
        <taxon>Spermatophyta</taxon>
        <taxon>Pinopsida</taxon>
        <taxon>Pinidae</taxon>
        <taxon>Conifers II</taxon>
        <taxon>Cupressales</taxon>
        <taxon>Taxaceae</taxon>
        <taxon>Taxus</taxon>
    </lineage>
</organism>
<dbReference type="PANTHER" id="PTHR33825:SF5">
    <property type="entry name" value="TRANSMEMBRANE PROTEIN"/>
    <property type="match status" value="1"/>
</dbReference>
<dbReference type="PANTHER" id="PTHR33825">
    <property type="entry name" value="CHITINASE-LIKE PROTEIN"/>
    <property type="match status" value="1"/>
</dbReference>